<feature type="region of interest" description="Disordered" evidence="1">
    <location>
        <begin position="149"/>
        <end position="173"/>
    </location>
</feature>
<dbReference type="AlphaFoldDB" id="A0A4V3XCJ0"/>
<feature type="domain" description="Ubiquitin-like" evidence="2">
    <location>
        <begin position="62"/>
        <end position="135"/>
    </location>
</feature>
<comment type="caution">
    <text evidence="3">The sequence shown here is derived from an EMBL/GenBank/DDBJ whole genome shotgun (WGS) entry which is preliminary data.</text>
</comment>
<proteinExistence type="predicted"/>
<reference evidence="3 4" key="1">
    <citation type="submission" date="2019-02" db="EMBL/GenBank/DDBJ databases">
        <title>Genome sequencing of the rare red list fungi Phellinidium pouzarii.</title>
        <authorList>
            <person name="Buettner E."/>
            <person name="Kellner H."/>
        </authorList>
    </citation>
    <scope>NUCLEOTIDE SEQUENCE [LARGE SCALE GENOMIC DNA]</scope>
    <source>
        <strain evidence="3 4">DSM 108285</strain>
    </source>
</reference>
<dbReference type="SUPFAM" id="SSF54236">
    <property type="entry name" value="Ubiquitin-like"/>
    <property type="match status" value="1"/>
</dbReference>
<keyword evidence="4" id="KW-1185">Reference proteome</keyword>
<evidence type="ECO:0000313" key="4">
    <source>
        <dbReference type="Proteomes" id="UP000308199"/>
    </source>
</evidence>
<dbReference type="Pfam" id="PF00240">
    <property type="entry name" value="ubiquitin"/>
    <property type="match status" value="1"/>
</dbReference>
<dbReference type="OrthoDB" id="428577at2759"/>
<dbReference type="InterPro" id="IPR000626">
    <property type="entry name" value="Ubiquitin-like_dom"/>
</dbReference>
<dbReference type="PROSITE" id="PS50053">
    <property type="entry name" value="UBIQUITIN_2"/>
    <property type="match status" value="1"/>
</dbReference>
<evidence type="ECO:0000313" key="3">
    <source>
        <dbReference type="EMBL" id="THH06023.1"/>
    </source>
</evidence>
<dbReference type="SMART" id="SM00213">
    <property type="entry name" value="UBQ"/>
    <property type="match status" value="1"/>
</dbReference>
<dbReference type="Proteomes" id="UP000308199">
    <property type="component" value="Unassembled WGS sequence"/>
</dbReference>
<name>A0A4V3XCJ0_9AGAM</name>
<evidence type="ECO:0000259" key="2">
    <source>
        <dbReference type="PROSITE" id="PS50053"/>
    </source>
</evidence>
<dbReference type="EMBL" id="SGPK01000221">
    <property type="protein sequence ID" value="THH06023.1"/>
    <property type="molecule type" value="Genomic_DNA"/>
</dbReference>
<sequence>MGDNAELAFVKTHLSNIGSLPVQYPDEYQQPPHNSLRKIPIIPVDLPAPPARKTEDTSLETIILTFKVSKPAHTFTIPVSPTDAISSIKSLLAAQPRAPPADAQRLLLRGKALADGKLLREYPAKDGDTVNLMLKPGFEWDWNTTTSPLPASSELKADAGKDKLNPESGSTRTGRHVRIPSVVLSPSPSSTSLPLSEVPLPIALTLDTSNIPSGNEASSLDAYHKKISSPDFWARLYGFLKSEFSSSGDADDAFEAFLVGIKGDLSPSDIAKIRDTVGIVGMNGA</sequence>
<accession>A0A4V3XCJ0</accession>
<gene>
    <name evidence="3" type="ORF">EW145_g4366</name>
</gene>
<dbReference type="Gene3D" id="3.10.20.90">
    <property type="entry name" value="Phosphatidylinositol 3-kinase Catalytic Subunit, Chain A, domain 1"/>
    <property type="match status" value="1"/>
</dbReference>
<evidence type="ECO:0000256" key="1">
    <source>
        <dbReference type="SAM" id="MobiDB-lite"/>
    </source>
</evidence>
<dbReference type="InterPro" id="IPR029071">
    <property type="entry name" value="Ubiquitin-like_domsf"/>
</dbReference>
<protein>
    <recommendedName>
        <fullName evidence="2">Ubiquitin-like domain-containing protein</fullName>
    </recommendedName>
</protein>
<organism evidence="3 4">
    <name type="scientific">Phellinidium pouzarii</name>
    <dbReference type="NCBI Taxonomy" id="167371"/>
    <lineage>
        <taxon>Eukaryota</taxon>
        <taxon>Fungi</taxon>
        <taxon>Dikarya</taxon>
        <taxon>Basidiomycota</taxon>
        <taxon>Agaricomycotina</taxon>
        <taxon>Agaricomycetes</taxon>
        <taxon>Hymenochaetales</taxon>
        <taxon>Hymenochaetaceae</taxon>
        <taxon>Phellinidium</taxon>
    </lineage>
</organism>
<feature type="compositionally biased region" description="Basic and acidic residues" evidence="1">
    <location>
        <begin position="155"/>
        <end position="165"/>
    </location>
</feature>